<protein>
    <recommendedName>
        <fullName evidence="3">PH domain-containing protein</fullName>
    </recommendedName>
</protein>
<dbReference type="EMBL" id="JACHXL010000001">
    <property type="protein sequence ID" value="MBB3105560.1"/>
    <property type="molecule type" value="Genomic_DNA"/>
</dbReference>
<sequence>MINTDDKLICIKGNAFYSKGEIYTVGRIVNNKYFQVLTGNNNDHWYATLDDEGIYISFDSMSPKDNKAWFDKIA</sequence>
<evidence type="ECO:0000313" key="2">
    <source>
        <dbReference type="Proteomes" id="UP000588111"/>
    </source>
</evidence>
<evidence type="ECO:0000313" key="1">
    <source>
        <dbReference type="EMBL" id="MBB3105560.1"/>
    </source>
</evidence>
<comment type="caution">
    <text evidence="1">The sequence shown here is derived from an EMBL/GenBank/DDBJ whole genome shotgun (WGS) entry which is preliminary data.</text>
</comment>
<dbReference type="Proteomes" id="UP000588111">
    <property type="component" value="Unassembled WGS sequence"/>
</dbReference>
<accession>A0A839T9I7</accession>
<dbReference type="AlphaFoldDB" id="A0A839T9I7"/>
<keyword evidence="2" id="KW-1185">Reference proteome</keyword>
<dbReference type="RefSeq" id="WP_183617693.1">
    <property type="nucleotide sequence ID" value="NZ_CAJHAH010000004.1"/>
</dbReference>
<evidence type="ECO:0008006" key="3">
    <source>
        <dbReference type="Google" id="ProtNLM"/>
    </source>
</evidence>
<proteinExistence type="predicted"/>
<name>A0A839T9I7_9GAMM</name>
<organism evidence="1 2">
    <name type="scientific">Psychrobacter luti</name>
    <dbReference type="NCBI Taxonomy" id="198481"/>
    <lineage>
        <taxon>Bacteria</taxon>
        <taxon>Pseudomonadati</taxon>
        <taxon>Pseudomonadota</taxon>
        <taxon>Gammaproteobacteria</taxon>
        <taxon>Moraxellales</taxon>
        <taxon>Moraxellaceae</taxon>
        <taxon>Psychrobacter</taxon>
    </lineage>
</organism>
<reference evidence="1 2" key="1">
    <citation type="submission" date="2020-08" db="EMBL/GenBank/DDBJ databases">
        <title>Genomic Encyclopedia of Type Strains, Phase III (KMG-III): the genomes of soil and plant-associated and newly described type strains.</title>
        <authorList>
            <person name="Whitman W."/>
        </authorList>
    </citation>
    <scope>NUCLEOTIDE SEQUENCE [LARGE SCALE GENOMIC DNA]</scope>
    <source>
        <strain evidence="1 2">CECT 5885</strain>
    </source>
</reference>
<gene>
    <name evidence="1" type="ORF">FHS24_000051</name>
</gene>